<dbReference type="InterPro" id="IPR021979">
    <property type="entry name" value="DUF3584"/>
</dbReference>
<name>A0A1W1E3J9_9ZZZZ</name>
<evidence type="ECO:0000256" key="1">
    <source>
        <dbReference type="SAM" id="Coils"/>
    </source>
</evidence>
<reference evidence="2" key="1">
    <citation type="submission" date="2016-10" db="EMBL/GenBank/DDBJ databases">
        <authorList>
            <person name="de Groot N.N."/>
        </authorList>
    </citation>
    <scope>NUCLEOTIDE SEQUENCE</scope>
</reference>
<gene>
    <name evidence="2" type="ORF">MNB_SUP05-SYMBIONT-5-1223</name>
</gene>
<evidence type="ECO:0000313" key="2">
    <source>
        <dbReference type="EMBL" id="SFV88543.1"/>
    </source>
</evidence>
<organism evidence="2">
    <name type="scientific">hydrothermal vent metagenome</name>
    <dbReference type="NCBI Taxonomy" id="652676"/>
    <lineage>
        <taxon>unclassified sequences</taxon>
        <taxon>metagenomes</taxon>
        <taxon>ecological metagenomes</taxon>
    </lineage>
</organism>
<feature type="coiled-coil region" evidence="1">
    <location>
        <begin position="419"/>
        <end position="461"/>
    </location>
</feature>
<keyword evidence="1" id="KW-0175">Coiled coil</keyword>
<dbReference type="EMBL" id="FPHZ01000161">
    <property type="protein sequence ID" value="SFV88543.1"/>
    <property type="molecule type" value="Genomic_DNA"/>
</dbReference>
<dbReference type="Pfam" id="PF12128">
    <property type="entry name" value="DUF3584"/>
    <property type="match status" value="1"/>
</dbReference>
<accession>A0A1W1E3J9</accession>
<protein>
    <submittedName>
        <fullName evidence="2">ATPase involved in DNA repair</fullName>
    </submittedName>
</protein>
<proteinExistence type="predicted"/>
<feature type="coiled-coil region" evidence="1">
    <location>
        <begin position="1067"/>
        <end position="1101"/>
    </location>
</feature>
<sequence length="1235" mass="144225">MRYLNRIIFVNSASVKYAEIGLDGNVHLIGTQGVGKSTLLRAVLFFYNADKSKLGIPKEKKRFDDYYFEYQNSYIIYEIVKGSAIFCVLAYKVNGKVVLRFFNSKYKKSFFIDNDGSAFDGWDKTRNALGEDVYYTKIISSYDEYRKILYGDNKGLRAEFRKYALIESKQYQNIPRTIQNVLLNSNLEAKFIKDTIIKSISEDEFKIDIENYSKNHLRDFEMQIQNIKVWSKEDKEGQIRIKKQANIVIDNHRSFNFIKGDREKLAKNLSSRMNYIKRERANFLINLDSEKKTLNALKKKKEKLNDLHRKREQRIISEIDYIKKELKKSKDKKDYYKSQNIEFIIEKVAEKESLISEEKSKLAEKELLTSEFSEMNQKYNALLLQVENQQKKFNNGKNEEIIQLKDNFGDVKLEFIQSYDKLIEKIKLANQDEEESKKRQLKSLANEESGVKNNKAELKHKVFFANEIEKYHETERQLKDKIFKIETLADSVNSQVKTARKEWELESGKIEQTALIKLEKEQKIRQTYLDKVLTIEKRLKQDKSSFYGWLNDNVSNWENTIGKVVDAEEVLFNASLNPKQVTENKSTFFGIELNLNAIGKRTNIKTVDEFNREIVNLRNKIVEIEGVIIAITENKDNSISNLTVRFKKKINTLKNEIKEGEYTRLKNKEKLRVNVVNLEEWREKSVSEKRDILKRCDIDLEKLFGQRKKIEDELISIEKRIRQKVSKKEREKSDEIKIAEDIKNKAIEDMELAISNNNATSQIRIQELERQQGVELGNKGADTKRLDVVNDKLEEVRKKLDFIKNNEAIVSEYGLHKKELFDRVPQFNVDKSSLESKQAILMDNQEIEQKNFSQKINNQDVEVQSIEKQVDEFNRDLEGFEQFKKSDAFPHVQKYFLNKIGGGGSSQSAVSIISELNANHYKNIEIVQDLRQSINIFIGNFDENNIFKFKVKFNENSDLLNFATELKEFIEEDKISEFKNRVNERFVHIIQLIGNETTELQSKEAEIEKVIRKINNDFVGRNFVEAIKKMEMRTQESSNPVVRLLIKIKEFNDENSLILGGNDLFTSSNTKNKNNEAIELLKQLVKELEKYKNSALTLSESFDLQFKIIENDNDSGWVEKLSNVGSEGTDVLVKAMINILLLNVFKNGASKKFQDFKLHCMMDEIGRLHPNNVKGILRFANERNILLINGSPISQNPIDYKYTYKLSKEQSKASDQKYITKITRLVKVIPKVVNQ</sequence>
<dbReference type="AlphaFoldDB" id="A0A1W1E3J9"/>
<feature type="coiled-coil region" evidence="1">
    <location>
        <begin position="287"/>
        <end position="314"/>
    </location>
</feature>